<evidence type="ECO:0000256" key="1">
    <source>
        <dbReference type="ARBA" id="ARBA00021390"/>
    </source>
</evidence>
<proteinExistence type="predicted"/>
<dbReference type="InterPro" id="IPR050313">
    <property type="entry name" value="Carb_Metab_HTH_regulators"/>
</dbReference>
<keyword evidence="9" id="KW-1185">Reference proteome</keyword>
<dbReference type="InterPro" id="IPR014036">
    <property type="entry name" value="DeoR-like_C"/>
</dbReference>
<dbReference type="InterPro" id="IPR037171">
    <property type="entry name" value="NagB/RpiA_transferase-like"/>
</dbReference>
<gene>
    <name evidence="8" type="ORF">AALT52_06555</name>
</gene>
<evidence type="ECO:0000256" key="6">
    <source>
        <dbReference type="ARBA" id="ARBA00024937"/>
    </source>
</evidence>
<reference evidence="8 9" key="1">
    <citation type="submission" date="2024-03" db="EMBL/GenBank/DDBJ databases">
        <title>Mouse gut bacterial collection (mGBC) of GemPharmatech.</title>
        <authorList>
            <person name="He Y."/>
            <person name="Dong L."/>
            <person name="Wu D."/>
            <person name="Gao X."/>
            <person name="Lin Z."/>
        </authorList>
    </citation>
    <scope>NUCLEOTIDE SEQUENCE [LARGE SCALE GENOMIC DNA]</scope>
    <source>
        <strain evidence="8 9">15-30</strain>
    </source>
</reference>
<dbReference type="GO" id="GO:0003677">
    <property type="term" value="F:DNA binding"/>
    <property type="evidence" value="ECO:0007669"/>
    <property type="project" value="UniProtKB-KW"/>
</dbReference>
<organism evidence="8 9">
    <name type="scientific">Ligilactobacillus faecis</name>
    <dbReference type="NCBI Taxonomy" id="762833"/>
    <lineage>
        <taxon>Bacteria</taxon>
        <taxon>Bacillati</taxon>
        <taxon>Bacillota</taxon>
        <taxon>Bacilli</taxon>
        <taxon>Lactobacillales</taxon>
        <taxon>Lactobacillaceae</taxon>
        <taxon>Ligilactobacillus</taxon>
    </lineage>
</organism>
<evidence type="ECO:0000313" key="8">
    <source>
        <dbReference type="EMBL" id="MEY8662545.1"/>
    </source>
</evidence>
<evidence type="ECO:0000256" key="4">
    <source>
        <dbReference type="ARBA" id="ARBA00023125"/>
    </source>
</evidence>
<dbReference type="EMBL" id="JBCLUF010000021">
    <property type="protein sequence ID" value="MEY8662545.1"/>
    <property type="molecule type" value="Genomic_DNA"/>
</dbReference>
<dbReference type="InterPro" id="IPR036388">
    <property type="entry name" value="WH-like_DNA-bd_sf"/>
</dbReference>
<dbReference type="PANTHER" id="PTHR30363">
    <property type="entry name" value="HTH-TYPE TRANSCRIPTIONAL REGULATOR SRLR-RELATED"/>
    <property type="match status" value="1"/>
</dbReference>
<dbReference type="PANTHER" id="PTHR30363:SF4">
    <property type="entry name" value="GLYCEROL-3-PHOSPHATE REGULON REPRESSOR"/>
    <property type="match status" value="1"/>
</dbReference>
<comment type="caution">
    <text evidence="8">The sequence shown here is derived from an EMBL/GenBank/DDBJ whole genome shotgun (WGS) entry which is preliminary data.</text>
</comment>
<protein>
    <recommendedName>
        <fullName evidence="1">Lactose phosphotransferase system repressor</fullName>
    </recommendedName>
</protein>
<dbReference type="Gene3D" id="1.10.10.10">
    <property type="entry name" value="Winged helix-like DNA-binding domain superfamily/Winged helix DNA-binding domain"/>
    <property type="match status" value="1"/>
</dbReference>
<comment type="function">
    <text evidence="6">Repressor of the lactose catabolism operon. Galactose-6-phosphate is the inducer.</text>
</comment>
<dbReference type="PROSITE" id="PS00894">
    <property type="entry name" value="HTH_DEOR_1"/>
    <property type="match status" value="1"/>
</dbReference>
<evidence type="ECO:0000259" key="7">
    <source>
        <dbReference type="PROSITE" id="PS51000"/>
    </source>
</evidence>
<dbReference type="SUPFAM" id="SSF46785">
    <property type="entry name" value="Winged helix' DNA-binding domain"/>
    <property type="match status" value="1"/>
</dbReference>
<evidence type="ECO:0000256" key="2">
    <source>
        <dbReference type="ARBA" id="ARBA00022491"/>
    </source>
</evidence>
<keyword evidence="5" id="KW-0804">Transcription</keyword>
<dbReference type="Pfam" id="PF00455">
    <property type="entry name" value="DeoRC"/>
    <property type="match status" value="1"/>
</dbReference>
<dbReference type="InterPro" id="IPR001034">
    <property type="entry name" value="DeoR_HTH"/>
</dbReference>
<dbReference type="PRINTS" id="PR00037">
    <property type="entry name" value="HTHLACR"/>
</dbReference>
<evidence type="ECO:0000313" key="9">
    <source>
        <dbReference type="Proteomes" id="UP001565236"/>
    </source>
</evidence>
<keyword evidence="2" id="KW-0678">Repressor</keyword>
<dbReference type="InterPro" id="IPR018356">
    <property type="entry name" value="Tscrpt_reg_HTH_DeoR_CS"/>
</dbReference>
<accession>A0ABV4DPZ2</accession>
<evidence type="ECO:0000256" key="3">
    <source>
        <dbReference type="ARBA" id="ARBA00023015"/>
    </source>
</evidence>
<dbReference type="SUPFAM" id="SSF100950">
    <property type="entry name" value="NagB/RpiA/CoA transferase-like"/>
    <property type="match status" value="1"/>
</dbReference>
<dbReference type="InterPro" id="IPR036390">
    <property type="entry name" value="WH_DNA-bd_sf"/>
</dbReference>
<evidence type="ECO:0000256" key="5">
    <source>
        <dbReference type="ARBA" id="ARBA00023163"/>
    </source>
</evidence>
<dbReference type="SMART" id="SM01134">
    <property type="entry name" value="DeoRC"/>
    <property type="match status" value="1"/>
</dbReference>
<feature type="domain" description="HTH deoR-type" evidence="7">
    <location>
        <begin position="3"/>
        <end position="58"/>
    </location>
</feature>
<dbReference type="Pfam" id="PF08220">
    <property type="entry name" value="HTH_DeoR"/>
    <property type="match status" value="1"/>
</dbReference>
<sequence>MLKKERLLKITALVEQQEVVTVNELIKLLGVSDMTIRRDLDELAKSGKLVRLHGGAQRITRIEEHELSRIQKRELHLAEKEAVAKAAAKLIKPNETLYIGAGTTLELIVSYVEDPSTLRVVTNSLPVFEAWQKTPAELILVGGHYRQRSGEFIGSLTVKMLEDLKFSKAFVGVNGVKNESMMAANAEEGQAEALGLNNAKEKIVVMDKYKFNRDDFYRFYSLYNVDLLITNQDLAKDTLEHYERYTKIIQA</sequence>
<keyword evidence="4 8" id="KW-0238">DNA-binding</keyword>
<dbReference type="PROSITE" id="PS51000">
    <property type="entry name" value="HTH_DEOR_2"/>
    <property type="match status" value="1"/>
</dbReference>
<keyword evidence="3" id="KW-0805">Transcription regulation</keyword>
<dbReference type="Proteomes" id="UP001565236">
    <property type="component" value="Unassembled WGS sequence"/>
</dbReference>
<dbReference type="Gene3D" id="3.40.50.1360">
    <property type="match status" value="1"/>
</dbReference>
<dbReference type="SMART" id="SM00420">
    <property type="entry name" value="HTH_DEOR"/>
    <property type="match status" value="1"/>
</dbReference>
<name>A0ABV4DPZ2_9LACO</name>
<dbReference type="RefSeq" id="WP_369942183.1">
    <property type="nucleotide sequence ID" value="NZ_JBCLUF010000021.1"/>
</dbReference>